<dbReference type="Gene3D" id="3.60.10.10">
    <property type="entry name" value="Endonuclease/exonuclease/phosphatase"/>
    <property type="match status" value="1"/>
</dbReference>
<dbReference type="PANTHER" id="PTHR33395:SF22">
    <property type="entry name" value="REVERSE TRANSCRIPTASE DOMAIN-CONTAINING PROTEIN"/>
    <property type="match status" value="1"/>
</dbReference>
<evidence type="ECO:0000256" key="1">
    <source>
        <dbReference type="SAM" id="SignalP"/>
    </source>
</evidence>
<dbReference type="RefSeq" id="XP_038074822.1">
    <property type="nucleotide sequence ID" value="XM_038218894.1"/>
</dbReference>
<protein>
    <recommendedName>
        <fullName evidence="2">Endonuclease/exonuclease/phosphatase domain-containing protein</fullName>
    </recommendedName>
</protein>
<evidence type="ECO:0000313" key="4">
    <source>
        <dbReference type="Proteomes" id="UP000887568"/>
    </source>
</evidence>
<feature type="chain" id="PRO_5037709307" description="Endonuclease/exonuclease/phosphatase domain-containing protein" evidence="1">
    <location>
        <begin position="25"/>
        <end position="507"/>
    </location>
</feature>
<feature type="domain" description="Endonuclease/exonuclease/phosphatase" evidence="2">
    <location>
        <begin position="200"/>
        <end position="322"/>
    </location>
</feature>
<accession>A0A914BHB4</accession>
<dbReference type="GO" id="GO:0031012">
    <property type="term" value="C:extracellular matrix"/>
    <property type="evidence" value="ECO:0007669"/>
    <property type="project" value="TreeGrafter"/>
</dbReference>
<proteinExistence type="predicted"/>
<dbReference type="AlphaFoldDB" id="A0A914BHB4"/>
<dbReference type="OMA" id="RIDIACI"/>
<dbReference type="PROSITE" id="PS51257">
    <property type="entry name" value="PROKAR_LIPOPROTEIN"/>
    <property type="match status" value="1"/>
</dbReference>
<dbReference type="GO" id="GO:0061343">
    <property type="term" value="P:cell adhesion involved in heart morphogenesis"/>
    <property type="evidence" value="ECO:0007669"/>
    <property type="project" value="TreeGrafter"/>
</dbReference>
<dbReference type="Pfam" id="PF14529">
    <property type="entry name" value="Exo_endo_phos_2"/>
    <property type="match status" value="1"/>
</dbReference>
<dbReference type="EnsemblMetazoa" id="XM_038218894.1">
    <property type="protein sequence ID" value="XP_038074822.1"/>
    <property type="gene ID" value="LOC119742729"/>
</dbReference>
<dbReference type="InterPro" id="IPR005135">
    <property type="entry name" value="Endo/exonuclease/phosphatase"/>
</dbReference>
<dbReference type="InterPro" id="IPR036691">
    <property type="entry name" value="Endo/exonu/phosph_ase_sf"/>
</dbReference>
<keyword evidence="1" id="KW-0732">Signal</keyword>
<name>A0A914BHB4_PATMI</name>
<feature type="signal peptide" evidence="1">
    <location>
        <begin position="1"/>
        <end position="24"/>
    </location>
</feature>
<reference evidence="3" key="1">
    <citation type="submission" date="2022-11" db="UniProtKB">
        <authorList>
            <consortium name="EnsemblMetazoa"/>
        </authorList>
    </citation>
    <scope>IDENTIFICATION</scope>
</reference>
<dbReference type="GeneID" id="119742729"/>
<evidence type="ECO:0000313" key="3">
    <source>
        <dbReference type="EnsemblMetazoa" id="XP_038074822.1"/>
    </source>
</evidence>
<dbReference type="SUPFAM" id="SSF56219">
    <property type="entry name" value="DNase I-like"/>
    <property type="match status" value="1"/>
</dbReference>
<dbReference type="Proteomes" id="UP000887568">
    <property type="component" value="Unplaced"/>
</dbReference>
<dbReference type="PANTHER" id="PTHR33395">
    <property type="entry name" value="TRANSCRIPTASE, PUTATIVE-RELATED-RELATED"/>
    <property type="match status" value="1"/>
</dbReference>
<organism evidence="3 4">
    <name type="scientific">Patiria miniata</name>
    <name type="common">Bat star</name>
    <name type="synonym">Asterina miniata</name>
    <dbReference type="NCBI Taxonomy" id="46514"/>
    <lineage>
        <taxon>Eukaryota</taxon>
        <taxon>Metazoa</taxon>
        <taxon>Echinodermata</taxon>
        <taxon>Eleutherozoa</taxon>
        <taxon>Asterozoa</taxon>
        <taxon>Asteroidea</taxon>
        <taxon>Valvatacea</taxon>
        <taxon>Valvatida</taxon>
        <taxon>Asterinidae</taxon>
        <taxon>Patiria</taxon>
    </lineage>
</organism>
<dbReference type="OrthoDB" id="10056483at2759"/>
<dbReference type="GO" id="GO:0007508">
    <property type="term" value="P:larval heart development"/>
    <property type="evidence" value="ECO:0007669"/>
    <property type="project" value="TreeGrafter"/>
</dbReference>
<keyword evidence="4" id="KW-1185">Reference proteome</keyword>
<sequence length="507" mass="57920">MAVYLTKLQLLATLLLIFISCGHGDPFVPSGSTVKARTGHAKYHGQRILYYSNSHCTFQLQIIRSGDIQPNPGPSTSYQPHDHHNSTSLNCVLLNARSVVNKTLNLQAELALNRIDIACITETWLCPDIMDSEILDTSQYQLFRRDRNRNGGGVLFACNSNLMPSRRDEFEPSSDIQANFKECELIWVQVILPHNKGKLLIGTCYRPPSSTTGFDEALSFSINRILPCSHQFQAILLLGDFNLQIPCSASSDEHNPPSLNTRSAAVLNIIESLNMSQLVSFPTRRNPHGDDTMLDLVFCNDPSWTQNIHKEPGLGNSDHDSVHFQISTTSKYQFLRRTFHQFHKVDKHDFQMTLQCIPWQLFFEDDVDETWDNFTSLVHAAVKDVVPIATSKGHRRSPWITSDIVKAARRKNRAYRRAVKNKNNANLWDKYKELRSLVNTRKTHTLLFKHQYSRTNCVKFSLFTLFPRFFNSLSTDVRDLCLERSSKPLINSLRDHLFSLDPISHAF</sequence>
<evidence type="ECO:0000259" key="2">
    <source>
        <dbReference type="Pfam" id="PF14529"/>
    </source>
</evidence>
<dbReference type="GO" id="GO:0003824">
    <property type="term" value="F:catalytic activity"/>
    <property type="evidence" value="ECO:0007669"/>
    <property type="project" value="InterPro"/>
</dbReference>